<comment type="caution">
    <text evidence="1">The sequence shown here is derived from an EMBL/GenBank/DDBJ whole genome shotgun (WGS) entry which is preliminary data.</text>
</comment>
<evidence type="ECO:0008006" key="3">
    <source>
        <dbReference type="Google" id="ProtNLM"/>
    </source>
</evidence>
<evidence type="ECO:0000313" key="1">
    <source>
        <dbReference type="EMBL" id="GJJ14447.1"/>
    </source>
</evidence>
<dbReference type="EMBL" id="BPWL01000009">
    <property type="protein sequence ID" value="GJJ14447.1"/>
    <property type="molecule type" value="Genomic_DNA"/>
</dbReference>
<sequence length="217" mass="24534">MGSANFNDRSQRGDGDSEIALVVEDTDRIESSMDGQQYMASRFAATLRRKLYRGLCPIIGTFDSLRQICCCLEHLGLISPQNVHGKDQERTSFMHPAPIPNEDETGLEEDAIVADPLSPDLLALWQSTAKKNRDIYTELFMPVPTDLVQNISVYKSYKPKVKYGHLIPQISLERAKQKLGQVRGQLVEMPLLFLIDEKEITDNPEWSVLNPTLPIYL</sequence>
<evidence type="ECO:0000313" key="2">
    <source>
        <dbReference type="Proteomes" id="UP001050691"/>
    </source>
</evidence>
<accession>A0AAV5AIH1</accession>
<dbReference type="AlphaFoldDB" id="A0AAV5AIH1"/>
<proteinExistence type="predicted"/>
<gene>
    <name evidence="1" type="ORF">Clacol_008711</name>
</gene>
<dbReference type="SUPFAM" id="SSF56024">
    <property type="entry name" value="Phospholipase D/nuclease"/>
    <property type="match status" value="1"/>
</dbReference>
<name>A0AAV5AIH1_9AGAM</name>
<organism evidence="1 2">
    <name type="scientific">Clathrus columnatus</name>
    <dbReference type="NCBI Taxonomy" id="1419009"/>
    <lineage>
        <taxon>Eukaryota</taxon>
        <taxon>Fungi</taxon>
        <taxon>Dikarya</taxon>
        <taxon>Basidiomycota</taxon>
        <taxon>Agaricomycotina</taxon>
        <taxon>Agaricomycetes</taxon>
        <taxon>Phallomycetidae</taxon>
        <taxon>Phallales</taxon>
        <taxon>Clathraceae</taxon>
        <taxon>Clathrus</taxon>
    </lineage>
</organism>
<dbReference type="Proteomes" id="UP001050691">
    <property type="component" value="Unassembled WGS sequence"/>
</dbReference>
<keyword evidence="2" id="KW-1185">Reference proteome</keyword>
<protein>
    <recommendedName>
        <fullName evidence="3">Phospholipase D</fullName>
    </recommendedName>
</protein>
<reference evidence="1" key="1">
    <citation type="submission" date="2021-10" db="EMBL/GenBank/DDBJ databases">
        <title>De novo Genome Assembly of Clathrus columnatus (Basidiomycota, Fungi) Using Illumina and Nanopore Sequence Data.</title>
        <authorList>
            <person name="Ogiso-Tanaka E."/>
            <person name="Itagaki H."/>
            <person name="Hosoya T."/>
            <person name="Hosaka K."/>
        </authorList>
    </citation>
    <scope>NUCLEOTIDE SEQUENCE</scope>
    <source>
        <strain evidence="1">MO-923</strain>
    </source>
</reference>